<reference evidence="2 3" key="1">
    <citation type="submission" date="2013-08" db="EMBL/GenBank/DDBJ databases">
        <authorList>
            <person name="Weinstock G."/>
            <person name="Sodergren E."/>
            <person name="Wylie T."/>
            <person name="Fulton L."/>
            <person name="Fulton R."/>
            <person name="Fronick C."/>
            <person name="O'Laughlin M."/>
            <person name="Godfrey J."/>
            <person name="Miner T."/>
            <person name="Herter B."/>
            <person name="Appelbaum E."/>
            <person name="Cordes M."/>
            <person name="Lek S."/>
            <person name="Wollam A."/>
            <person name="Pepin K.H."/>
            <person name="Palsikar V.B."/>
            <person name="Mitreva M."/>
            <person name="Wilson R.K."/>
        </authorList>
    </citation>
    <scope>NUCLEOTIDE SEQUENCE [LARGE SCALE GENOMIC DNA]</scope>
    <source>
        <strain evidence="2 3">ATCC 14665</strain>
    </source>
</reference>
<feature type="compositionally biased region" description="Basic and acidic residues" evidence="1">
    <location>
        <begin position="1"/>
        <end position="11"/>
    </location>
</feature>
<feature type="region of interest" description="Disordered" evidence="1">
    <location>
        <begin position="1"/>
        <end position="22"/>
    </location>
</feature>
<evidence type="ECO:0000313" key="3">
    <source>
        <dbReference type="Proteomes" id="UP000016605"/>
    </source>
</evidence>
<comment type="caution">
    <text evidence="2">The sequence shown here is derived from an EMBL/GenBank/DDBJ whole genome shotgun (WGS) entry which is preliminary data.</text>
</comment>
<dbReference type="HOGENOM" id="CLU_3137224_0_0_11"/>
<evidence type="ECO:0000256" key="1">
    <source>
        <dbReference type="SAM" id="MobiDB-lite"/>
    </source>
</evidence>
<gene>
    <name evidence="2" type="ORF">N136_03407</name>
</gene>
<protein>
    <submittedName>
        <fullName evidence="2">Uncharacterized protein</fullName>
    </submittedName>
</protein>
<accession>U2R4R5</accession>
<name>U2R4R5_LEIAQ</name>
<proteinExistence type="predicted"/>
<dbReference type="EMBL" id="AWVQ01000486">
    <property type="protein sequence ID" value="ERK70255.1"/>
    <property type="molecule type" value="Genomic_DNA"/>
</dbReference>
<dbReference type="AlphaFoldDB" id="U2R4R5"/>
<dbReference type="Proteomes" id="UP000016605">
    <property type="component" value="Unassembled WGS sequence"/>
</dbReference>
<sequence length="49" mass="5406">MEVLSNERRFPLDPADPSAREEERVDYALMCAPRAARDPATAEESTGPS</sequence>
<organism evidence="2 3">
    <name type="scientific">Leifsonia aquatica ATCC 14665</name>
    <dbReference type="NCBI Taxonomy" id="1358026"/>
    <lineage>
        <taxon>Bacteria</taxon>
        <taxon>Bacillati</taxon>
        <taxon>Actinomycetota</taxon>
        <taxon>Actinomycetes</taxon>
        <taxon>Micrococcales</taxon>
        <taxon>Microbacteriaceae</taxon>
        <taxon>Leifsonia</taxon>
    </lineage>
</organism>
<evidence type="ECO:0000313" key="2">
    <source>
        <dbReference type="EMBL" id="ERK70255.1"/>
    </source>
</evidence>